<dbReference type="InterPro" id="IPR003593">
    <property type="entry name" value="AAA+_ATPase"/>
</dbReference>
<keyword evidence="4" id="KW-0804">Transcription</keyword>
<dbReference type="InterPro" id="IPR001789">
    <property type="entry name" value="Sig_transdc_resp-reg_receiver"/>
</dbReference>
<dbReference type="Pfam" id="PF00158">
    <property type="entry name" value="Sigma54_activat"/>
    <property type="match status" value="1"/>
</dbReference>
<feature type="domain" description="Sigma-54 factor interaction" evidence="6">
    <location>
        <begin position="614"/>
        <end position="840"/>
    </location>
</feature>
<dbReference type="SMART" id="SM00382">
    <property type="entry name" value="AAA"/>
    <property type="match status" value="1"/>
</dbReference>
<dbReference type="GO" id="GO:0006355">
    <property type="term" value="P:regulation of DNA-templated transcription"/>
    <property type="evidence" value="ECO:0007669"/>
    <property type="project" value="InterPro"/>
</dbReference>
<dbReference type="InterPro" id="IPR035965">
    <property type="entry name" value="PAS-like_dom_sf"/>
</dbReference>
<dbReference type="InterPro" id="IPR000014">
    <property type="entry name" value="PAS"/>
</dbReference>
<dbReference type="Gene3D" id="3.30.450.40">
    <property type="match status" value="1"/>
</dbReference>
<dbReference type="Gene3D" id="1.10.10.60">
    <property type="entry name" value="Homeodomain-like"/>
    <property type="match status" value="1"/>
</dbReference>
<dbReference type="GO" id="GO:0043565">
    <property type="term" value="F:sequence-specific DNA binding"/>
    <property type="evidence" value="ECO:0007669"/>
    <property type="project" value="InterPro"/>
</dbReference>
<dbReference type="CDD" id="cd00009">
    <property type="entry name" value="AAA"/>
    <property type="match status" value="1"/>
</dbReference>
<evidence type="ECO:0000256" key="5">
    <source>
        <dbReference type="PROSITE-ProRule" id="PRU00169"/>
    </source>
</evidence>
<evidence type="ECO:0000259" key="7">
    <source>
        <dbReference type="PROSITE" id="PS50110"/>
    </source>
</evidence>
<dbReference type="Gene3D" id="3.40.50.2300">
    <property type="match status" value="1"/>
</dbReference>
<dbReference type="Pfam" id="PF02954">
    <property type="entry name" value="HTH_8"/>
    <property type="match status" value="1"/>
</dbReference>
<dbReference type="InterPro" id="IPR027417">
    <property type="entry name" value="P-loop_NTPase"/>
</dbReference>
<feature type="domain" description="Response regulatory" evidence="7">
    <location>
        <begin position="32"/>
        <end position="148"/>
    </location>
</feature>
<comment type="caution">
    <text evidence="9">The sequence shown here is derived from an EMBL/GenBank/DDBJ whole genome shotgun (WGS) entry which is preliminary data.</text>
</comment>
<dbReference type="PANTHER" id="PTHR32071">
    <property type="entry name" value="TRANSCRIPTIONAL REGULATORY PROTEIN"/>
    <property type="match status" value="1"/>
</dbReference>
<organism evidence="9 10">
    <name type="scientific">candidate division KSB3 bacterium</name>
    <dbReference type="NCBI Taxonomy" id="2044937"/>
    <lineage>
        <taxon>Bacteria</taxon>
        <taxon>candidate division KSB3</taxon>
    </lineage>
</organism>
<evidence type="ECO:0000256" key="4">
    <source>
        <dbReference type="ARBA" id="ARBA00023163"/>
    </source>
</evidence>
<dbReference type="InterPro" id="IPR029016">
    <property type="entry name" value="GAF-like_dom_sf"/>
</dbReference>
<dbReference type="SMART" id="SM00091">
    <property type="entry name" value="PAS"/>
    <property type="match status" value="2"/>
</dbReference>
<dbReference type="PROSITE" id="PS50045">
    <property type="entry name" value="SIGMA54_INTERACT_4"/>
    <property type="match status" value="1"/>
</dbReference>
<dbReference type="InterPro" id="IPR009057">
    <property type="entry name" value="Homeodomain-like_sf"/>
</dbReference>
<name>A0A9D5JRN7_9BACT</name>
<dbReference type="Pfam" id="PF00072">
    <property type="entry name" value="Response_reg"/>
    <property type="match status" value="1"/>
</dbReference>
<dbReference type="InterPro" id="IPR013767">
    <property type="entry name" value="PAS_fold"/>
</dbReference>
<dbReference type="GO" id="GO:0005524">
    <property type="term" value="F:ATP binding"/>
    <property type="evidence" value="ECO:0007669"/>
    <property type="project" value="UniProtKB-KW"/>
</dbReference>
<dbReference type="SUPFAM" id="SSF52172">
    <property type="entry name" value="CheY-like"/>
    <property type="match status" value="1"/>
</dbReference>
<dbReference type="SUPFAM" id="SSF55785">
    <property type="entry name" value="PYP-like sensor domain (PAS domain)"/>
    <property type="match status" value="2"/>
</dbReference>
<keyword evidence="3" id="KW-0805">Transcription regulation</keyword>
<dbReference type="Proteomes" id="UP000649604">
    <property type="component" value="Unassembled WGS sequence"/>
</dbReference>
<dbReference type="SUPFAM" id="SSF46689">
    <property type="entry name" value="Homeodomain-like"/>
    <property type="match status" value="1"/>
</dbReference>
<dbReference type="Gene3D" id="3.40.50.300">
    <property type="entry name" value="P-loop containing nucleotide triphosphate hydrolases"/>
    <property type="match status" value="1"/>
</dbReference>
<keyword evidence="5" id="KW-0597">Phosphoprotein</keyword>
<dbReference type="NCBIfam" id="TIGR00229">
    <property type="entry name" value="sensory_box"/>
    <property type="match status" value="2"/>
</dbReference>
<dbReference type="SUPFAM" id="SSF55781">
    <property type="entry name" value="GAF domain-like"/>
    <property type="match status" value="1"/>
</dbReference>
<accession>A0A9D5JRN7</accession>
<dbReference type="InterPro" id="IPR002197">
    <property type="entry name" value="HTH_Fis"/>
</dbReference>
<dbReference type="InterPro" id="IPR002078">
    <property type="entry name" value="Sigma_54_int"/>
</dbReference>
<evidence type="ECO:0000256" key="2">
    <source>
        <dbReference type="ARBA" id="ARBA00022840"/>
    </source>
</evidence>
<dbReference type="PRINTS" id="PR01590">
    <property type="entry name" value="HTHFIS"/>
</dbReference>
<evidence type="ECO:0000259" key="6">
    <source>
        <dbReference type="PROSITE" id="PS50045"/>
    </source>
</evidence>
<dbReference type="InterPro" id="IPR025662">
    <property type="entry name" value="Sigma_54_int_dom_ATP-bd_1"/>
</dbReference>
<dbReference type="PROSITE" id="PS50112">
    <property type="entry name" value="PAS"/>
    <property type="match status" value="1"/>
</dbReference>
<dbReference type="InterPro" id="IPR025944">
    <property type="entry name" value="Sigma_54_int_dom_CS"/>
</dbReference>
<protein>
    <submittedName>
        <fullName evidence="9">PAS domain S-box protein</fullName>
    </submittedName>
</protein>
<dbReference type="Pfam" id="PF13426">
    <property type="entry name" value="PAS_9"/>
    <property type="match status" value="1"/>
</dbReference>
<evidence type="ECO:0000256" key="1">
    <source>
        <dbReference type="ARBA" id="ARBA00022741"/>
    </source>
</evidence>
<dbReference type="PROSITE" id="PS00688">
    <property type="entry name" value="SIGMA54_INTERACT_3"/>
    <property type="match status" value="1"/>
</dbReference>
<dbReference type="EMBL" id="WJJP01000011">
    <property type="protein sequence ID" value="MBD3323013.1"/>
    <property type="molecule type" value="Genomic_DNA"/>
</dbReference>
<feature type="modified residue" description="4-aspartylphosphate" evidence="5">
    <location>
        <position position="81"/>
    </location>
</feature>
<keyword evidence="1" id="KW-0547">Nucleotide-binding</keyword>
<evidence type="ECO:0000256" key="3">
    <source>
        <dbReference type="ARBA" id="ARBA00023015"/>
    </source>
</evidence>
<evidence type="ECO:0000259" key="8">
    <source>
        <dbReference type="PROSITE" id="PS50112"/>
    </source>
</evidence>
<dbReference type="Gene3D" id="1.10.8.60">
    <property type="match status" value="1"/>
</dbReference>
<dbReference type="CDD" id="cd00130">
    <property type="entry name" value="PAS"/>
    <property type="match status" value="2"/>
</dbReference>
<dbReference type="Pfam" id="PF25601">
    <property type="entry name" value="AAA_lid_14"/>
    <property type="match status" value="1"/>
</dbReference>
<dbReference type="FunFam" id="3.40.50.300:FF:000006">
    <property type="entry name" value="DNA-binding transcriptional regulator NtrC"/>
    <property type="match status" value="1"/>
</dbReference>
<dbReference type="SMART" id="SM00448">
    <property type="entry name" value="REC"/>
    <property type="match status" value="1"/>
</dbReference>
<dbReference type="PROSITE" id="PS00675">
    <property type="entry name" value="SIGMA54_INTERACT_1"/>
    <property type="match status" value="1"/>
</dbReference>
<evidence type="ECO:0000313" key="10">
    <source>
        <dbReference type="Proteomes" id="UP000649604"/>
    </source>
</evidence>
<sequence>MKCIDTERCLCKIGIMLSSEGGSMLHSAPKPRVLLVDDVPENIQVLSRTLYQKGVNVAIAQSSAEALELIAHKPPDLILLDVIMPETDGFALCQTLQASTETRPIPVIFLTARTQPEDIAKGFAVGGVDYVTKPFNADELLARVFTHLELKRSRDLLRESRAQIEEAFRDSESLHRLILNNISDAVFLTDDQGQFTYICQNIETIFGFTSEEVREMVNVNALLPDLQIPQTALDSQPEIRNIECQTVDKAGEEHVLLLTMKRVAIKAGTVLYTCRDITTRKQAEIRIAHLNAVLRATRKVGELIVREKDRDRLLQQACENLIETRGFSTAKIVLIASNDHPLDAVCAGLRAEFPSVADLLTAAPFPYCIRHGLAHSESLVIENPATVCEDCPLIPLFEYDRKLVVRMEHVGELYGLLIVSLPRTLIVDAEEQALLKEVADDIAFALHSLQLEAERLQMEQTLRKSQQQYRFLVHNVAEGIGIIQEDQFVLVNDAFAAMLGATPTALIGKSPFDVLYQDSHQIFQDASTQLQHGTIPQRQIILQCVVTPDNREVWLEGLQSDITWEGNPAMLLNMRDITQRKLREMAIEEERNALWQENLSLKSTLKDRYRFGNLIGKSPAMQKVYELMIKATASDQEILICGESGTGKELIARTIHQMSQRQHQAFVPVNCGAIPESLFEREFFGHRKGAFTSADRNKQGLFAAAHQGTLFLDEVGELSLAMQIKLLRAIESGEYTPIGASTPRNADLRIIAATNRNLIEGVAQGVIREDFFYRIHVIVITVPPLRDRKEDIPLLVDHFLQKYSENSPPSLPGRVLDALYTYDWPGNIRQLQNTLARYLTVGELDFVSHRPDAVSQEVIHETGEDLMLRDAVEAFEKQVLVRALQQNRWNQTQTAAKLGLTRQSLIRRMEKYHLKPDTLS</sequence>
<dbReference type="InterPro" id="IPR058031">
    <property type="entry name" value="AAA_lid_NorR"/>
</dbReference>
<dbReference type="AlphaFoldDB" id="A0A9D5JRN7"/>
<reference evidence="9" key="1">
    <citation type="submission" date="2019-11" db="EMBL/GenBank/DDBJ databases">
        <title>Microbial mats filling the niche in hypersaline microbial mats.</title>
        <authorList>
            <person name="Wong H.L."/>
            <person name="Macleod F.I."/>
            <person name="White R.A. III"/>
            <person name="Burns B.P."/>
        </authorList>
    </citation>
    <scope>NUCLEOTIDE SEQUENCE</scope>
    <source>
        <strain evidence="9">Rbin_158</strain>
    </source>
</reference>
<dbReference type="PROSITE" id="PS50110">
    <property type="entry name" value="RESPONSE_REGULATORY"/>
    <property type="match status" value="1"/>
</dbReference>
<proteinExistence type="predicted"/>
<dbReference type="GO" id="GO:0000160">
    <property type="term" value="P:phosphorelay signal transduction system"/>
    <property type="evidence" value="ECO:0007669"/>
    <property type="project" value="InterPro"/>
</dbReference>
<dbReference type="Gene3D" id="3.30.450.20">
    <property type="entry name" value="PAS domain"/>
    <property type="match status" value="2"/>
</dbReference>
<feature type="domain" description="PAS" evidence="8">
    <location>
        <begin position="171"/>
        <end position="213"/>
    </location>
</feature>
<keyword evidence="2" id="KW-0067">ATP-binding</keyword>
<dbReference type="SUPFAM" id="SSF52540">
    <property type="entry name" value="P-loop containing nucleoside triphosphate hydrolases"/>
    <property type="match status" value="1"/>
</dbReference>
<gene>
    <name evidence="9" type="ORF">GF339_00420</name>
</gene>
<dbReference type="Pfam" id="PF00989">
    <property type="entry name" value="PAS"/>
    <property type="match status" value="1"/>
</dbReference>
<evidence type="ECO:0000313" key="9">
    <source>
        <dbReference type="EMBL" id="MBD3323013.1"/>
    </source>
</evidence>
<dbReference type="InterPro" id="IPR011006">
    <property type="entry name" value="CheY-like_superfamily"/>
</dbReference>